<protein>
    <recommendedName>
        <fullName evidence="4">Tyr recombinase domain-containing protein</fullName>
    </recommendedName>
</protein>
<dbReference type="InterPro" id="IPR002104">
    <property type="entry name" value="Integrase_catalytic"/>
</dbReference>
<evidence type="ECO:0000256" key="2">
    <source>
        <dbReference type="ARBA" id="ARBA00023172"/>
    </source>
</evidence>
<dbReference type="CDD" id="cd00397">
    <property type="entry name" value="DNA_BRE_C"/>
    <property type="match status" value="1"/>
</dbReference>
<dbReference type="PROSITE" id="PS51898">
    <property type="entry name" value="TYR_RECOMBINASE"/>
    <property type="match status" value="1"/>
</dbReference>
<dbReference type="InterPro" id="IPR011010">
    <property type="entry name" value="DNA_brk_join_enz"/>
</dbReference>
<dbReference type="AlphaFoldDB" id="A0A1Q9G6B7"/>
<dbReference type="PANTHER" id="PTHR30349">
    <property type="entry name" value="PHAGE INTEGRASE-RELATED"/>
    <property type="match status" value="1"/>
</dbReference>
<dbReference type="PANTHER" id="PTHR30349:SF64">
    <property type="entry name" value="PROPHAGE INTEGRASE INTD-RELATED"/>
    <property type="match status" value="1"/>
</dbReference>
<feature type="region of interest" description="Disordered" evidence="3">
    <location>
        <begin position="259"/>
        <end position="282"/>
    </location>
</feature>
<dbReference type="GO" id="GO:0006310">
    <property type="term" value="P:DNA recombination"/>
    <property type="evidence" value="ECO:0007669"/>
    <property type="project" value="UniProtKB-KW"/>
</dbReference>
<evidence type="ECO:0000256" key="1">
    <source>
        <dbReference type="ARBA" id="ARBA00022908"/>
    </source>
</evidence>
<dbReference type="STRING" id="1903952.BIT28_07535"/>
<sequence length="426" mass="49175">MDCSVQIHNNLKNLSDVCIVDESYLPACFFLSNYMETAFADRAFSTRYTYAKTLLFIYRYFTDQSIDLVERVESGKFLTAEEYDDFKRHCKYKVEADFENDKSNVVSFERFSDKQLDNLIHASQSTESRASAFTIKERLRLFFGYIEDLYNVFHFANNADKSVRDDFADLELKVKTDIRALKDENTDVSDPFDQAIPDEVFFKILEIIKPASPKNPWTQQVRLRNQLIVDTFIEAGIREGALAGLKISDIKHDHDKPRLLITRTPNDPTDTRKIPAAQKTKAHSSAISHGTMKLLKLYIETERSKYPKAKTHDFIFVSEKGNTRGEPLKLGSINKIIDVLSHAVDFKLHPHLFRHKWNEIFEKRARKAGLTPEQIEDIRKYAMGWVEDSKMSGTYNSFMHAMLVHELSTQRQNESLPAQGESNGDN</sequence>
<proteinExistence type="predicted"/>
<dbReference type="GO" id="GO:0015074">
    <property type="term" value="P:DNA integration"/>
    <property type="evidence" value="ECO:0007669"/>
    <property type="project" value="UniProtKB-KW"/>
</dbReference>
<dbReference type="InterPro" id="IPR013762">
    <property type="entry name" value="Integrase-like_cat_sf"/>
</dbReference>
<feature type="domain" description="Tyr recombinase" evidence="4">
    <location>
        <begin position="191"/>
        <end position="408"/>
    </location>
</feature>
<dbReference type="EMBL" id="MJIL01000100">
    <property type="protein sequence ID" value="OLQ69826.1"/>
    <property type="molecule type" value="Genomic_DNA"/>
</dbReference>
<dbReference type="InterPro" id="IPR050090">
    <property type="entry name" value="Tyrosine_recombinase_XerCD"/>
</dbReference>
<evidence type="ECO:0000313" key="5">
    <source>
        <dbReference type="EMBL" id="OLQ69826.1"/>
    </source>
</evidence>
<dbReference type="Pfam" id="PF00589">
    <property type="entry name" value="Phage_integrase"/>
    <property type="match status" value="1"/>
</dbReference>
<dbReference type="SUPFAM" id="SSF56349">
    <property type="entry name" value="DNA breaking-rejoining enzymes"/>
    <property type="match status" value="1"/>
</dbReference>
<accession>A0A1Q9G6B7</accession>
<name>A0A1Q9G6B7_9GAMM</name>
<dbReference type="Gene3D" id="1.10.443.10">
    <property type="entry name" value="Intergrase catalytic core"/>
    <property type="match status" value="1"/>
</dbReference>
<evidence type="ECO:0000313" key="6">
    <source>
        <dbReference type="Proteomes" id="UP000186905"/>
    </source>
</evidence>
<keyword evidence="2" id="KW-0233">DNA recombination</keyword>
<dbReference type="GO" id="GO:0003677">
    <property type="term" value="F:DNA binding"/>
    <property type="evidence" value="ECO:0007669"/>
    <property type="project" value="InterPro"/>
</dbReference>
<keyword evidence="6" id="KW-1185">Reference proteome</keyword>
<dbReference type="Proteomes" id="UP000186905">
    <property type="component" value="Unassembled WGS sequence"/>
</dbReference>
<dbReference type="OrthoDB" id="6819422at2"/>
<evidence type="ECO:0000256" key="3">
    <source>
        <dbReference type="SAM" id="MobiDB-lite"/>
    </source>
</evidence>
<reference evidence="5 6" key="1">
    <citation type="submission" date="2016-09" db="EMBL/GenBank/DDBJ databases">
        <title>Photobacterium proteolyticum sp. nov. a protease producing bacterium isolated from ocean sediments of Laizhou Bay.</title>
        <authorList>
            <person name="Li Y."/>
        </authorList>
    </citation>
    <scope>NUCLEOTIDE SEQUENCE [LARGE SCALE GENOMIC DNA]</scope>
    <source>
        <strain evidence="5 6">13-12</strain>
    </source>
</reference>
<evidence type="ECO:0000259" key="4">
    <source>
        <dbReference type="PROSITE" id="PS51898"/>
    </source>
</evidence>
<comment type="caution">
    <text evidence="5">The sequence shown here is derived from an EMBL/GenBank/DDBJ whole genome shotgun (WGS) entry which is preliminary data.</text>
</comment>
<keyword evidence="1" id="KW-0229">DNA integration</keyword>
<organism evidence="5 6">
    <name type="scientific">Photobacterium proteolyticum</name>
    <dbReference type="NCBI Taxonomy" id="1903952"/>
    <lineage>
        <taxon>Bacteria</taxon>
        <taxon>Pseudomonadati</taxon>
        <taxon>Pseudomonadota</taxon>
        <taxon>Gammaproteobacteria</taxon>
        <taxon>Vibrionales</taxon>
        <taxon>Vibrionaceae</taxon>
        <taxon>Photobacterium</taxon>
    </lineage>
</organism>
<gene>
    <name evidence="5" type="ORF">BIT28_07535</name>
</gene>